<dbReference type="Gene3D" id="3.20.20.70">
    <property type="entry name" value="Aldolase class I"/>
    <property type="match status" value="1"/>
</dbReference>
<accession>A0ABX2D0J1</accession>
<comment type="catalytic activity">
    <reaction evidence="7 8">
        <text>[[Fe-S] cluster scaffold protein carrying a second [4Fe-4S](2+) cluster] + N(6)-octanoyl-L-lysyl-[protein] + 2 oxidized [2Fe-2S]-[ferredoxin] + 2 S-adenosyl-L-methionine + 4 H(+) = [[Fe-S] cluster scaffold protein] + N(6)-[(R)-dihydrolipoyl]-L-lysyl-[protein] + 4 Fe(3+) + 2 hydrogen sulfide + 2 5'-deoxyadenosine + 2 L-methionine + 2 reduced [2Fe-2S]-[ferredoxin]</text>
        <dbReference type="Rhea" id="RHEA:16585"/>
        <dbReference type="Rhea" id="RHEA-COMP:9928"/>
        <dbReference type="Rhea" id="RHEA-COMP:10000"/>
        <dbReference type="Rhea" id="RHEA-COMP:10001"/>
        <dbReference type="Rhea" id="RHEA-COMP:10475"/>
        <dbReference type="Rhea" id="RHEA-COMP:14568"/>
        <dbReference type="Rhea" id="RHEA-COMP:14569"/>
        <dbReference type="ChEBI" id="CHEBI:15378"/>
        <dbReference type="ChEBI" id="CHEBI:17319"/>
        <dbReference type="ChEBI" id="CHEBI:29034"/>
        <dbReference type="ChEBI" id="CHEBI:29919"/>
        <dbReference type="ChEBI" id="CHEBI:33722"/>
        <dbReference type="ChEBI" id="CHEBI:33737"/>
        <dbReference type="ChEBI" id="CHEBI:33738"/>
        <dbReference type="ChEBI" id="CHEBI:57844"/>
        <dbReference type="ChEBI" id="CHEBI:59789"/>
        <dbReference type="ChEBI" id="CHEBI:78809"/>
        <dbReference type="ChEBI" id="CHEBI:83100"/>
        <dbReference type="EC" id="2.8.1.8"/>
    </reaction>
</comment>
<dbReference type="SFLD" id="SFLDF00271">
    <property type="entry name" value="lipoyl_synthase"/>
    <property type="match status" value="1"/>
</dbReference>
<keyword evidence="11" id="KW-1185">Reference proteome</keyword>
<keyword evidence="3 8" id="KW-0949">S-adenosyl-L-methionine</keyword>
<keyword evidence="6 8" id="KW-0411">Iron-sulfur</keyword>
<comment type="subcellular location">
    <subcellularLocation>
        <location evidence="8">Cytoplasm</location>
    </subcellularLocation>
</comment>
<dbReference type="SFLD" id="SFLDS00029">
    <property type="entry name" value="Radical_SAM"/>
    <property type="match status" value="1"/>
</dbReference>
<feature type="binding site" evidence="8">
    <location>
        <position position="88"/>
    </location>
    <ligand>
        <name>[4Fe-4S] cluster</name>
        <dbReference type="ChEBI" id="CHEBI:49883"/>
        <label>2</label>
        <note>4Fe-4S-S-AdoMet</note>
    </ligand>
</feature>
<feature type="binding site" evidence="8">
    <location>
        <position position="81"/>
    </location>
    <ligand>
        <name>[4Fe-4S] cluster</name>
        <dbReference type="ChEBI" id="CHEBI:49883"/>
        <label>2</label>
        <note>4Fe-4S-S-AdoMet</note>
    </ligand>
</feature>
<dbReference type="InterPro" id="IPR013785">
    <property type="entry name" value="Aldolase_TIM"/>
</dbReference>
<reference evidence="10 11" key="1">
    <citation type="journal article" date="2020" name="Sci. Rep.">
        <title>A novel cyanobacterial geosmin producer, revising GeoA distribution and dispersion patterns in Bacteria.</title>
        <authorList>
            <person name="Churro C."/>
            <person name="Semedo-Aguiar A.P."/>
            <person name="Silva A.D."/>
            <person name="Pereira-Leal J.B."/>
            <person name="Leite R.B."/>
        </authorList>
    </citation>
    <scope>NUCLEOTIDE SEQUENCE [LARGE SCALE GENOMIC DNA]</scope>
    <source>
        <strain evidence="10 11">IPMA8</strain>
    </source>
</reference>
<dbReference type="PANTHER" id="PTHR10949:SF0">
    <property type="entry name" value="LIPOYL SYNTHASE, MITOCHONDRIAL"/>
    <property type="match status" value="1"/>
</dbReference>
<dbReference type="CDD" id="cd01335">
    <property type="entry name" value="Radical_SAM"/>
    <property type="match status" value="1"/>
</dbReference>
<dbReference type="SUPFAM" id="SSF102114">
    <property type="entry name" value="Radical SAM enzymes"/>
    <property type="match status" value="1"/>
</dbReference>
<keyword evidence="2 8" id="KW-0808">Transferase</keyword>
<evidence type="ECO:0000313" key="10">
    <source>
        <dbReference type="EMBL" id="NQE36175.1"/>
    </source>
</evidence>
<dbReference type="SFLD" id="SFLDG01058">
    <property type="entry name" value="lipoyl_synthase_like"/>
    <property type="match status" value="1"/>
</dbReference>
<comment type="function">
    <text evidence="8">Catalyzes the radical-mediated insertion of two sulfur atoms into the C-6 and C-8 positions of the octanoyl moiety bound to the lipoyl domains of lipoate-dependent enzymes, thereby converting the octanoylated domains into lipoylated derivatives.</text>
</comment>
<comment type="pathway">
    <text evidence="8">Protein modification; protein lipoylation via endogenous pathway; protein N(6)-(lipoyl)lysine from octanoyl-[acyl-carrier-protein]: step 2/2.</text>
</comment>
<feature type="binding site" evidence="8">
    <location>
        <position position="60"/>
    </location>
    <ligand>
        <name>[4Fe-4S] cluster</name>
        <dbReference type="ChEBI" id="CHEBI:49883"/>
        <label>1</label>
    </ligand>
</feature>
<evidence type="ECO:0000256" key="3">
    <source>
        <dbReference type="ARBA" id="ARBA00022691"/>
    </source>
</evidence>
<dbReference type="SMART" id="SM00729">
    <property type="entry name" value="Elp3"/>
    <property type="match status" value="1"/>
</dbReference>
<keyword evidence="8" id="KW-0963">Cytoplasm</keyword>
<dbReference type="PROSITE" id="PS51918">
    <property type="entry name" value="RADICAL_SAM"/>
    <property type="match status" value="1"/>
</dbReference>
<proteinExistence type="inferred from homology"/>
<feature type="binding site" evidence="8">
    <location>
        <position position="317"/>
    </location>
    <ligand>
        <name>[4Fe-4S] cluster</name>
        <dbReference type="ChEBI" id="CHEBI:49883"/>
        <label>1</label>
    </ligand>
</feature>
<evidence type="ECO:0000256" key="1">
    <source>
        <dbReference type="ARBA" id="ARBA00022485"/>
    </source>
</evidence>
<dbReference type="Pfam" id="PF04055">
    <property type="entry name" value="Radical_SAM"/>
    <property type="match status" value="1"/>
</dbReference>
<gene>
    <name evidence="10" type="primary">lipA2</name>
    <name evidence="8" type="synonym">lipA</name>
    <name evidence="10" type="ORF">E5S67_03938</name>
</gene>
<dbReference type="InterPro" id="IPR003698">
    <property type="entry name" value="Lipoyl_synth"/>
</dbReference>
<evidence type="ECO:0000256" key="2">
    <source>
        <dbReference type="ARBA" id="ARBA00022679"/>
    </source>
</evidence>
<name>A0ABX2D0J1_9CYAN</name>
<evidence type="ECO:0000256" key="8">
    <source>
        <dbReference type="HAMAP-Rule" id="MF_00206"/>
    </source>
</evidence>
<dbReference type="PIRSF" id="PIRSF005963">
    <property type="entry name" value="Lipoyl_synth"/>
    <property type="match status" value="1"/>
</dbReference>
<dbReference type="InterPro" id="IPR006638">
    <property type="entry name" value="Elp3/MiaA/NifB-like_rSAM"/>
</dbReference>
<comment type="similarity">
    <text evidence="8">Belongs to the radical SAM superfamily. Lipoyl synthase family.</text>
</comment>
<dbReference type="EC" id="2.8.1.8" evidence="8"/>
<evidence type="ECO:0000256" key="5">
    <source>
        <dbReference type="ARBA" id="ARBA00023004"/>
    </source>
</evidence>
<dbReference type="NCBIfam" id="NF009544">
    <property type="entry name" value="PRK12928.1"/>
    <property type="match status" value="1"/>
</dbReference>
<sequence>MSPQTPQTPTVKAVAAQMRGEIEAMPQWLRRPVGKASELSQVQKIIKQRQIHTICEEGRCPNRGECYAQKTATFLLMGPTCTRACAFCQVDKGHSPMPLDPEEPQKVAEAVQLLGLRYAVLTSVARDDLPDGGAGWFARTIAQIRILNPDTEVEVLTPDFWGGTGRGGAPVPAPDGENSGLDELQRQRIRTVVEAKPACYNHNIETVRRLQGPVRRGAKYDRSIDVLRIVKQYDPNIPTKSGLMLGHGETEAEIVEAMADLRDAKCDRLTLGQYMRPSLEHLPVRKYWTPAEFDRFGSIAREMGFERVRSGPLVRSSYHAGESD</sequence>
<evidence type="ECO:0000259" key="9">
    <source>
        <dbReference type="PROSITE" id="PS51918"/>
    </source>
</evidence>
<evidence type="ECO:0000256" key="6">
    <source>
        <dbReference type="ARBA" id="ARBA00023014"/>
    </source>
</evidence>
<dbReference type="InterPro" id="IPR007197">
    <property type="entry name" value="rSAM"/>
</dbReference>
<keyword evidence="1 8" id="KW-0004">4Fe-4S</keyword>
<dbReference type="Proteomes" id="UP000702425">
    <property type="component" value="Unassembled WGS sequence"/>
</dbReference>
<dbReference type="HAMAP" id="MF_00206">
    <property type="entry name" value="Lipoyl_synth"/>
    <property type="match status" value="1"/>
</dbReference>
<dbReference type="InterPro" id="IPR058240">
    <property type="entry name" value="rSAM_sf"/>
</dbReference>
<dbReference type="EMBL" id="SRRZ01000076">
    <property type="protein sequence ID" value="NQE36175.1"/>
    <property type="molecule type" value="Genomic_DNA"/>
</dbReference>
<feature type="binding site" evidence="8">
    <location>
        <position position="66"/>
    </location>
    <ligand>
        <name>[4Fe-4S] cluster</name>
        <dbReference type="ChEBI" id="CHEBI:49883"/>
        <label>1</label>
    </ligand>
</feature>
<protein>
    <recommendedName>
        <fullName evidence="8">Lipoyl synthase</fullName>
        <ecNumber evidence="8">2.8.1.8</ecNumber>
    </recommendedName>
    <alternativeName>
        <fullName evidence="8">Lip-syn</fullName>
        <shortName evidence="8">LS</shortName>
    </alternativeName>
    <alternativeName>
        <fullName evidence="8">Lipoate synthase</fullName>
    </alternativeName>
    <alternativeName>
        <fullName evidence="8">Lipoic acid synthase</fullName>
    </alternativeName>
    <alternativeName>
        <fullName evidence="8">Sulfur insertion protein LipA</fullName>
    </alternativeName>
</protein>
<feature type="binding site" evidence="8">
    <location>
        <position position="55"/>
    </location>
    <ligand>
        <name>[4Fe-4S] cluster</name>
        <dbReference type="ChEBI" id="CHEBI:49883"/>
        <label>1</label>
    </ligand>
</feature>
<evidence type="ECO:0000256" key="7">
    <source>
        <dbReference type="ARBA" id="ARBA00047326"/>
    </source>
</evidence>
<organism evidence="10 11">
    <name type="scientific">Microcoleus asticus IPMA8</name>
    <dbReference type="NCBI Taxonomy" id="2563858"/>
    <lineage>
        <taxon>Bacteria</taxon>
        <taxon>Bacillati</taxon>
        <taxon>Cyanobacteriota</taxon>
        <taxon>Cyanophyceae</taxon>
        <taxon>Oscillatoriophycideae</taxon>
        <taxon>Oscillatoriales</taxon>
        <taxon>Microcoleaceae</taxon>
        <taxon>Microcoleus</taxon>
        <taxon>Microcoleus asticus</taxon>
    </lineage>
</organism>
<evidence type="ECO:0000256" key="4">
    <source>
        <dbReference type="ARBA" id="ARBA00022723"/>
    </source>
</evidence>
<dbReference type="GO" id="GO:0016992">
    <property type="term" value="F:lipoate synthase activity"/>
    <property type="evidence" value="ECO:0007669"/>
    <property type="project" value="UniProtKB-EC"/>
</dbReference>
<keyword evidence="4 8" id="KW-0479">Metal-binding</keyword>
<feature type="binding site" evidence="8">
    <location>
        <position position="85"/>
    </location>
    <ligand>
        <name>[4Fe-4S] cluster</name>
        <dbReference type="ChEBI" id="CHEBI:49883"/>
        <label>2</label>
        <note>4Fe-4S-S-AdoMet</note>
    </ligand>
</feature>
<comment type="cofactor">
    <cofactor evidence="8">
        <name>[4Fe-4S] cluster</name>
        <dbReference type="ChEBI" id="CHEBI:49883"/>
    </cofactor>
    <text evidence="8">Binds 2 [4Fe-4S] clusters per subunit. One cluster is coordinated with 3 cysteines and an exchangeable S-adenosyl-L-methionine.</text>
</comment>
<keyword evidence="5 8" id="KW-0408">Iron</keyword>
<evidence type="ECO:0000313" key="11">
    <source>
        <dbReference type="Proteomes" id="UP000702425"/>
    </source>
</evidence>
<feature type="domain" description="Radical SAM core" evidence="9">
    <location>
        <begin position="67"/>
        <end position="306"/>
    </location>
</feature>
<dbReference type="PANTHER" id="PTHR10949">
    <property type="entry name" value="LIPOYL SYNTHASE"/>
    <property type="match status" value="1"/>
</dbReference>
<dbReference type="RefSeq" id="WP_172190104.1">
    <property type="nucleotide sequence ID" value="NZ_CAWPPK010000292.1"/>
</dbReference>
<comment type="caution">
    <text evidence="10">The sequence shown here is derived from an EMBL/GenBank/DDBJ whole genome shotgun (WGS) entry which is preliminary data.</text>
</comment>